<dbReference type="OrthoDB" id="9784774at2"/>
<evidence type="ECO:0000256" key="2">
    <source>
        <dbReference type="PIRSR" id="PIRSR601310-3"/>
    </source>
</evidence>
<keyword evidence="6" id="KW-1185">Reference proteome</keyword>
<dbReference type="PROSITE" id="PS00892">
    <property type="entry name" value="HIT_1"/>
    <property type="match status" value="1"/>
</dbReference>
<dbReference type="InterPro" id="IPR036265">
    <property type="entry name" value="HIT-like_sf"/>
</dbReference>
<evidence type="ECO:0000313" key="6">
    <source>
        <dbReference type="Proteomes" id="UP000063781"/>
    </source>
</evidence>
<sequence>MSTLFNRIINRETPAYIIYEDDKVIAFLDIGQNTKGHTLVVPKVITESVLTADEDTIAYVNIIAQRLALKLSDVLKASGVNILTNANPVSGQTVPHYHVHVIPRYTEDELKFLVSSNSDTIEETFTFLKDHLG</sequence>
<feature type="domain" description="HIT" evidence="4">
    <location>
        <begin position="4"/>
        <end position="112"/>
    </location>
</feature>
<proteinExistence type="predicted"/>
<dbReference type="PRINTS" id="PR00332">
    <property type="entry name" value="HISTRIAD"/>
</dbReference>
<protein>
    <submittedName>
        <fullName evidence="5">HIT family hydrolase</fullName>
    </submittedName>
</protein>
<evidence type="ECO:0000256" key="3">
    <source>
        <dbReference type="PROSITE-ProRule" id="PRU00464"/>
    </source>
</evidence>
<dbReference type="Gene3D" id="3.30.428.10">
    <property type="entry name" value="HIT-like"/>
    <property type="match status" value="1"/>
</dbReference>
<dbReference type="InterPro" id="IPR019808">
    <property type="entry name" value="Histidine_triad_CS"/>
</dbReference>
<dbReference type="EMBL" id="CP013213">
    <property type="protein sequence ID" value="AMC93534.1"/>
    <property type="molecule type" value="Genomic_DNA"/>
</dbReference>
<name>A0A0X8GZY0_9FIRM</name>
<dbReference type="SUPFAM" id="SSF54197">
    <property type="entry name" value="HIT-like"/>
    <property type="match status" value="1"/>
</dbReference>
<evidence type="ECO:0000313" key="5">
    <source>
        <dbReference type="EMBL" id="AMC93534.1"/>
    </source>
</evidence>
<feature type="short sequence motif" description="Histidine triad motif" evidence="2 3">
    <location>
        <begin position="96"/>
        <end position="100"/>
    </location>
</feature>
<dbReference type="KEGG" id="erl:AOC36_05920"/>
<dbReference type="Pfam" id="PF01230">
    <property type="entry name" value="HIT"/>
    <property type="match status" value="1"/>
</dbReference>
<dbReference type="GO" id="GO:0016787">
    <property type="term" value="F:hydrolase activity"/>
    <property type="evidence" value="ECO:0007669"/>
    <property type="project" value="UniProtKB-KW"/>
</dbReference>
<dbReference type="PANTHER" id="PTHR46648">
    <property type="entry name" value="HIT FAMILY PROTEIN 1"/>
    <property type="match status" value="1"/>
</dbReference>
<reference evidence="5 6" key="1">
    <citation type="submission" date="2015-10" db="EMBL/GenBank/DDBJ databases">
        <title>Erysipelothrix larvae sp. LV19 isolated from the larval gut of the rhinoceros beetle, Trypoxylus dichotomus.</title>
        <authorList>
            <person name="Lim S."/>
            <person name="Kim B.-C."/>
        </authorList>
    </citation>
    <scope>NUCLEOTIDE SEQUENCE [LARGE SCALE GENOMIC DNA]</scope>
    <source>
        <strain evidence="5 6">LV19</strain>
    </source>
</reference>
<evidence type="ECO:0000256" key="1">
    <source>
        <dbReference type="PIRSR" id="PIRSR601310-1"/>
    </source>
</evidence>
<keyword evidence="5" id="KW-0378">Hydrolase</keyword>
<dbReference type="Proteomes" id="UP000063781">
    <property type="component" value="Chromosome"/>
</dbReference>
<dbReference type="InterPro" id="IPR001310">
    <property type="entry name" value="Histidine_triad_HIT"/>
</dbReference>
<gene>
    <name evidence="5" type="ORF">AOC36_05920</name>
</gene>
<dbReference type="AlphaFoldDB" id="A0A0X8GZY0"/>
<dbReference type="GO" id="GO:0009117">
    <property type="term" value="P:nucleotide metabolic process"/>
    <property type="evidence" value="ECO:0007669"/>
    <property type="project" value="TreeGrafter"/>
</dbReference>
<dbReference type="STRING" id="1514105.AOC36_05920"/>
<organism evidence="5 6">
    <name type="scientific">Erysipelothrix larvae</name>
    <dbReference type="NCBI Taxonomy" id="1514105"/>
    <lineage>
        <taxon>Bacteria</taxon>
        <taxon>Bacillati</taxon>
        <taxon>Bacillota</taxon>
        <taxon>Erysipelotrichia</taxon>
        <taxon>Erysipelotrichales</taxon>
        <taxon>Erysipelotrichaceae</taxon>
        <taxon>Erysipelothrix</taxon>
    </lineage>
</organism>
<dbReference type="InterPro" id="IPR011146">
    <property type="entry name" value="HIT-like"/>
</dbReference>
<feature type="active site" description="Tele-AMP-histidine intermediate" evidence="1">
    <location>
        <position position="98"/>
    </location>
</feature>
<dbReference type="PANTHER" id="PTHR46648:SF1">
    <property type="entry name" value="ADENOSINE 5'-MONOPHOSPHORAMIDASE HNT1"/>
    <property type="match status" value="1"/>
</dbReference>
<accession>A0A0X8GZY0</accession>
<dbReference type="RefSeq" id="WP_067632398.1">
    <property type="nucleotide sequence ID" value="NZ_CP013213.1"/>
</dbReference>
<dbReference type="PROSITE" id="PS51084">
    <property type="entry name" value="HIT_2"/>
    <property type="match status" value="1"/>
</dbReference>
<evidence type="ECO:0000259" key="4">
    <source>
        <dbReference type="PROSITE" id="PS51084"/>
    </source>
</evidence>